<keyword evidence="1" id="KW-0418">Kinase</keyword>
<dbReference type="EMBL" id="WTPW01001926">
    <property type="protein sequence ID" value="KAF0407562.1"/>
    <property type="molecule type" value="Genomic_DNA"/>
</dbReference>
<dbReference type="OrthoDB" id="10261027at2759"/>
<gene>
    <name evidence="1" type="ORF">F8M41_008741</name>
</gene>
<keyword evidence="2" id="KW-1185">Reference proteome</keyword>
<sequence length="80" mass="8922">MIFKFVWGEKLHMAIGIAKGLTHSKNILICEGRTLIAGLGISELMNDTSLATSVALGMPEYIDPQCFKDKAYPRDMIRHL</sequence>
<evidence type="ECO:0000313" key="1">
    <source>
        <dbReference type="EMBL" id="KAF0407562.1"/>
    </source>
</evidence>
<comment type="caution">
    <text evidence="1">The sequence shown here is derived from an EMBL/GenBank/DDBJ whole genome shotgun (WGS) entry which is preliminary data.</text>
</comment>
<protein>
    <submittedName>
        <fullName evidence="1">Kinase-like protein</fullName>
    </submittedName>
</protein>
<accession>A0A8H3X5R5</accession>
<name>A0A8H3X5R5_GIGMA</name>
<proteinExistence type="predicted"/>
<organism evidence="1 2">
    <name type="scientific">Gigaspora margarita</name>
    <dbReference type="NCBI Taxonomy" id="4874"/>
    <lineage>
        <taxon>Eukaryota</taxon>
        <taxon>Fungi</taxon>
        <taxon>Fungi incertae sedis</taxon>
        <taxon>Mucoromycota</taxon>
        <taxon>Glomeromycotina</taxon>
        <taxon>Glomeromycetes</taxon>
        <taxon>Diversisporales</taxon>
        <taxon>Gigasporaceae</taxon>
        <taxon>Gigaspora</taxon>
    </lineage>
</organism>
<evidence type="ECO:0000313" key="2">
    <source>
        <dbReference type="Proteomes" id="UP000439903"/>
    </source>
</evidence>
<dbReference type="AlphaFoldDB" id="A0A8H3X5R5"/>
<keyword evidence="1" id="KW-0808">Transferase</keyword>
<reference evidence="1 2" key="1">
    <citation type="journal article" date="2019" name="Environ. Microbiol.">
        <title>At the nexus of three kingdoms: the genome of the mycorrhizal fungus Gigaspora margarita provides insights into plant, endobacterial and fungal interactions.</title>
        <authorList>
            <person name="Venice F."/>
            <person name="Ghignone S."/>
            <person name="Salvioli di Fossalunga A."/>
            <person name="Amselem J."/>
            <person name="Novero M."/>
            <person name="Xianan X."/>
            <person name="Sedzielewska Toro K."/>
            <person name="Morin E."/>
            <person name="Lipzen A."/>
            <person name="Grigoriev I.V."/>
            <person name="Henrissat B."/>
            <person name="Martin F.M."/>
            <person name="Bonfante P."/>
        </authorList>
    </citation>
    <scope>NUCLEOTIDE SEQUENCE [LARGE SCALE GENOMIC DNA]</scope>
    <source>
        <strain evidence="1 2">BEG34</strain>
    </source>
</reference>
<dbReference type="Proteomes" id="UP000439903">
    <property type="component" value="Unassembled WGS sequence"/>
</dbReference>
<dbReference type="GO" id="GO:0016301">
    <property type="term" value="F:kinase activity"/>
    <property type="evidence" value="ECO:0007669"/>
    <property type="project" value="UniProtKB-KW"/>
</dbReference>